<keyword evidence="2" id="KW-1185">Reference proteome</keyword>
<dbReference type="EMBL" id="UZAL01034578">
    <property type="protein sequence ID" value="VDP65704.1"/>
    <property type="molecule type" value="Genomic_DNA"/>
</dbReference>
<dbReference type="Proteomes" id="UP000269396">
    <property type="component" value="Unassembled WGS sequence"/>
</dbReference>
<reference evidence="1 2" key="1">
    <citation type="submission" date="2018-11" db="EMBL/GenBank/DDBJ databases">
        <authorList>
            <consortium name="Pathogen Informatics"/>
        </authorList>
    </citation>
    <scope>NUCLEOTIDE SEQUENCE [LARGE SCALE GENOMIC DNA]</scope>
    <source>
        <strain>Denwood</strain>
        <strain evidence="2">Zambia</strain>
    </source>
</reference>
<dbReference type="AlphaFoldDB" id="A0A183PJ46"/>
<organism evidence="1 2">
    <name type="scientific">Schistosoma mattheei</name>
    <dbReference type="NCBI Taxonomy" id="31246"/>
    <lineage>
        <taxon>Eukaryota</taxon>
        <taxon>Metazoa</taxon>
        <taxon>Spiralia</taxon>
        <taxon>Lophotrochozoa</taxon>
        <taxon>Platyhelminthes</taxon>
        <taxon>Trematoda</taxon>
        <taxon>Digenea</taxon>
        <taxon>Strigeidida</taxon>
        <taxon>Schistosomatoidea</taxon>
        <taxon>Schistosomatidae</taxon>
        <taxon>Schistosoma</taxon>
    </lineage>
</organism>
<protein>
    <submittedName>
        <fullName evidence="1">Uncharacterized protein</fullName>
    </submittedName>
</protein>
<sequence>MEDVRTRRADIALYHYLVVAKMKLRLKKHWKAGQAALQRSNTVFLRHTYKHNQFKITLSDRLQALQDNHYDSRTANRLVEYFEELLNRPAPLNPPDIEAAPTDIPIHITLPTIEEIRMAIRQMKNGNLAGPDNV</sequence>
<evidence type="ECO:0000313" key="2">
    <source>
        <dbReference type="Proteomes" id="UP000269396"/>
    </source>
</evidence>
<gene>
    <name evidence="1" type="ORF">SMTD_LOCUS14382</name>
</gene>
<name>A0A183PJ46_9TREM</name>
<accession>A0A183PJ46</accession>
<proteinExistence type="predicted"/>
<evidence type="ECO:0000313" key="1">
    <source>
        <dbReference type="EMBL" id="VDP65704.1"/>
    </source>
</evidence>